<dbReference type="AlphaFoldDB" id="A0A1Q6D313"/>
<organism evidence="1 2">
    <name type="scientific">Gardnerella vaginalis</name>
    <dbReference type="NCBI Taxonomy" id="2702"/>
    <lineage>
        <taxon>Bacteria</taxon>
        <taxon>Bacillati</taxon>
        <taxon>Actinomycetota</taxon>
        <taxon>Actinomycetes</taxon>
        <taxon>Bifidobacteriales</taxon>
        <taxon>Bifidobacteriaceae</taxon>
        <taxon>Gardnerella</taxon>
    </lineage>
</organism>
<dbReference type="RefSeq" id="WP_064623640.1">
    <property type="nucleotide sequence ID" value="NZ_CP033836.1"/>
</dbReference>
<dbReference type="CDD" id="cd00038">
    <property type="entry name" value="CAP_ED"/>
    <property type="match status" value="1"/>
</dbReference>
<dbReference type="InterPro" id="IPR018490">
    <property type="entry name" value="cNMP-bd_dom_sf"/>
</dbReference>
<dbReference type="SUPFAM" id="SSF46785">
    <property type="entry name" value="Winged helix' DNA-binding domain"/>
    <property type="match status" value="1"/>
</dbReference>
<comment type="caution">
    <text evidence="1">The sequence shown here is derived from an EMBL/GenBank/DDBJ whole genome shotgun (WGS) entry which is preliminary data.</text>
</comment>
<protein>
    <submittedName>
        <fullName evidence="1">Crp/Fnr family transcriptional regulator</fullName>
    </submittedName>
</protein>
<sequence>MILEKLWDKYRSDGDFNFHALPESIIKKGVLVEYEKNSILVSRGERPYYIYFIQYGIVAGIREYMNGSTYSYFQLNSTNGSIGLLEILAGRDSYIATLSTVTKVKALRIDAALVYKTIMEDKELLKKCINLLSDDLYKRSGNDGIMYYMSGLDRVRFFLITYYESHQNMKNASGELLIEAEYKDIANGIGMSIRTVGRNLQKLKETGELKNVQKKIIISKHQYKELQTNIYS</sequence>
<gene>
    <name evidence="1" type="ORF">CG405_06050</name>
</gene>
<proteinExistence type="predicted"/>
<name>A0A1Q6D313_GARVA</name>
<dbReference type="InterPro" id="IPR000595">
    <property type="entry name" value="cNMP-bd_dom"/>
</dbReference>
<dbReference type="Proteomes" id="UP000258379">
    <property type="component" value="Unassembled WGS sequence"/>
</dbReference>
<dbReference type="Gene3D" id="2.60.120.10">
    <property type="entry name" value="Jelly Rolls"/>
    <property type="match status" value="1"/>
</dbReference>
<accession>A0A1Q6D313</accession>
<reference evidence="1 2" key="1">
    <citation type="submission" date="2017-07" db="EMBL/GenBank/DDBJ databases">
        <title>A comparative genomics approach to explaining the enigmatic role of Gardnerella vaginalis in the vaginal microbiome.</title>
        <authorList>
            <person name="Vancuren S.J."/>
            <person name="Hill J.E."/>
        </authorList>
    </citation>
    <scope>NUCLEOTIDE SEQUENCE [LARGE SCALE GENOMIC DNA]</scope>
    <source>
        <strain evidence="1 2">WP023</strain>
    </source>
</reference>
<dbReference type="Pfam" id="PF00027">
    <property type="entry name" value="cNMP_binding"/>
    <property type="match status" value="1"/>
</dbReference>
<dbReference type="InterPro" id="IPR036390">
    <property type="entry name" value="WH_DNA-bd_sf"/>
</dbReference>
<dbReference type="PROSITE" id="PS50042">
    <property type="entry name" value="CNMP_BINDING_3"/>
    <property type="match status" value="1"/>
</dbReference>
<dbReference type="InterPro" id="IPR036388">
    <property type="entry name" value="WH-like_DNA-bd_sf"/>
</dbReference>
<dbReference type="EMBL" id="NNRU01000005">
    <property type="protein sequence ID" value="RFT28032.1"/>
    <property type="molecule type" value="Genomic_DNA"/>
</dbReference>
<dbReference type="InterPro" id="IPR014710">
    <property type="entry name" value="RmlC-like_jellyroll"/>
</dbReference>
<evidence type="ECO:0000313" key="2">
    <source>
        <dbReference type="Proteomes" id="UP000258379"/>
    </source>
</evidence>
<evidence type="ECO:0000313" key="1">
    <source>
        <dbReference type="EMBL" id="RFT28032.1"/>
    </source>
</evidence>
<dbReference type="SUPFAM" id="SSF51206">
    <property type="entry name" value="cAMP-binding domain-like"/>
    <property type="match status" value="1"/>
</dbReference>
<dbReference type="Gene3D" id="1.10.10.10">
    <property type="entry name" value="Winged helix-like DNA-binding domain superfamily/Winged helix DNA-binding domain"/>
    <property type="match status" value="1"/>
</dbReference>